<dbReference type="SMART" id="SM00179">
    <property type="entry name" value="EGF_CA"/>
    <property type="match status" value="10"/>
</dbReference>
<dbReference type="InterPro" id="IPR049883">
    <property type="entry name" value="NOTCH1_EGF-like"/>
</dbReference>
<dbReference type="SUPFAM" id="SSF57184">
    <property type="entry name" value="Growth factor receptor domain"/>
    <property type="match status" value="3"/>
</dbReference>
<dbReference type="InterPro" id="IPR001881">
    <property type="entry name" value="EGF-like_Ca-bd_dom"/>
</dbReference>
<feature type="domain" description="EGF-like" evidence="5">
    <location>
        <begin position="258"/>
        <end position="273"/>
    </location>
</feature>
<dbReference type="AlphaFoldDB" id="A0A7R9EFF2"/>
<dbReference type="PANTHER" id="PTHR24034">
    <property type="entry name" value="EGF-LIKE DOMAIN-CONTAINING PROTEIN"/>
    <property type="match status" value="1"/>
</dbReference>
<dbReference type="SMART" id="SM00181">
    <property type="entry name" value="EGF"/>
    <property type="match status" value="8"/>
</dbReference>
<dbReference type="Pfam" id="PF12662">
    <property type="entry name" value="cEGF"/>
    <property type="match status" value="1"/>
</dbReference>
<reference evidence="6" key="1">
    <citation type="submission" date="2020-11" db="EMBL/GenBank/DDBJ databases">
        <authorList>
            <person name="Tran Van P."/>
        </authorList>
    </citation>
    <scope>NUCLEOTIDE SEQUENCE</scope>
</reference>
<dbReference type="Pfam" id="PF14670">
    <property type="entry name" value="FXa_inhibition"/>
    <property type="match status" value="1"/>
</dbReference>
<accession>A0A7R9EFF2</accession>
<dbReference type="EMBL" id="OB796045">
    <property type="protein sequence ID" value="CAD7432987.1"/>
    <property type="molecule type" value="Genomic_DNA"/>
</dbReference>
<keyword evidence="4" id="KW-1015">Disulfide bond</keyword>
<feature type="domain" description="EGF-like" evidence="5">
    <location>
        <begin position="215"/>
        <end position="230"/>
    </location>
</feature>
<keyword evidence="2" id="KW-0732">Signal</keyword>
<dbReference type="PANTHER" id="PTHR24034:SF111">
    <property type="entry name" value="FIBULIN-2-LIKE ISOFORM X1"/>
    <property type="match status" value="1"/>
</dbReference>
<dbReference type="Gene3D" id="2.10.25.10">
    <property type="entry name" value="Laminin"/>
    <property type="match status" value="10"/>
</dbReference>
<sequence>MSWSVVRVTWNQRLLAAVLLGAIGLSPVENARSSQHLWPGFLLNSRASVSRQSRFVAFALTGTSNVLTAKEVQNLETIVSLQRRLEENIISASDVVFDCCAHAHIEGGGEEGETARLREHYFSCSAGSDDCCEACKLGIISASMNMGCQFETFSFGLPWDKAYLECCVDEDQFVPPIAGNATRKPATPVIDNLCNFLEGELCAHICVPTPGSYRCECREGFFLMSDGKSCQQKDLPDRCKLNNPCSHKCLDTGIAIECSCHPGYELGQDERSCLDIDECSLHVDTCDPNFQICKNEHGKYVCVNPDGSVERPHAHTQPGSSPGSTNAIQSGKCPVGYQYNSKAQVCDGISLIWFGLTVTARSGFKSSGCTEDIDECQLKLDNCESDSSCQNNIGSFACIRAPMEDCPPGYIFKSSERVCHDVDECKENLHSCMDETEICRNNIGAYECDIKCKAGFLYDIELRSCVDVDECFSGTHNCGKLTVCVNTIGSFQCVGSSGSTCPAGFKNSANPGTQCEDVDECREGLHACEDNEDCFNEEGSYRCEQKQRNYEKCPLGYSYSADRKACLDVNECLTDQHNCTTASGEICVNIQGSFLCQMRSCPQGFTFNTRLTSCDDVDECVTGQHNCSASEGLECVNLIGSFQCKIVSCREGFRLNTITSQCEDLDECVLNTANCSPGEKCINEIGGFWCNPLCGSGYKINPVDSASCLDIDECQEGIDNCNKKTNMYV</sequence>
<protein>
    <recommendedName>
        <fullName evidence="5">EGF-like domain-containing protein</fullName>
    </recommendedName>
</protein>
<dbReference type="FunFam" id="2.10.25.10:FF:000038">
    <property type="entry name" value="Fibrillin 2"/>
    <property type="match status" value="2"/>
</dbReference>
<evidence type="ECO:0000256" key="3">
    <source>
        <dbReference type="ARBA" id="ARBA00022737"/>
    </source>
</evidence>
<dbReference type="InterPro" id="IPR050751">
    <property type="entry name" value="ECM_structural_protein"/>
</dbReference>
<evidence type="ECO:0000313" key="6">
    <source>
        <dbReference type="EMBL" id="CAD7432987.1"/>
    </source>
</evidence>
<dbReference type="PROSITE" id="PS01187">
    <property type="entry name" value="EGF_CA"/>
    <property type="match status" value="3"/>
</dbReference>
<evidence type="ECO:0000256" key="2">
    <source>
        <dbReference type="ARBA" id="ARBA00022729"/>
    </source>
</evidence>
<dbReference type="Pfam" id="PF07645">
    <property type="entry name" value="EGF_CA"/>
    <property type="match status" value="7"/>
</dbReference>
<evidence type="ECO:0000259" key="5">
    <source>
        <dbReference type="PROSITE" id="PS01186"/>
    </source>
</evidence>
<keyword evidence="3" id="KW-0677">Repeat</keyword>
<dbReference type="InterPro" id="IPR018097">
    <property type="entry name" value="EGF_Ca-bd_CS"/>
</dbReference>
<dbReference type="InterPro" id="IPR009030">
    <property type="entry name" value="Growth_fac_rcpt_cys_sf"/>
</dbReference>
<dbReference type="InterPro" id="IPR000742">
    <property type="entry name" value="EGF"/>
</dbReference>
<proteinExistence type="predicted"/>
<gene>
    <name evidence="6" type="ORF">TMSB3V08_LOCUS9678</name>
</gene>
<organism evidence="6">
    <name type="scientific">Timema monikensis</name>
    <dbReference type="NCBI Taxonomy" id="170555"/>
    <lineage>
        <taxon>Eukaryota</taxon>
        <taxon>Metazoa</taxon>
        <taxon>Ecdysozoa</taxon>
        <taxon>Arthropoda</taxon>
        <taxon>Hexapoda</taxon>
        <taxon>Insecta</taxon>
        <taxon>Pterygota</taxon>
        <taxon>Neoptera</taxon>
        <taxon>Polyneoptera</taxon>
        <taxon>Phasmatodea</taxon>
        <taxon>Timematodea</taxon>
        <taxon>Timematoidea</taxon>
        <taxon>Timematidae</taxon>
        <taxon>Timema</taxon>
    </lineage>
</organism>
<dbReference type="SUPFAM" id="SSF57196">
    <property type="entry name" value="EGF/Laminin"/>
    <property type="match status" value="3"/>
</dbReference>
<name>A0A7R9EFF2_9NEOP</name>
<dbReference type="InterPro" id="IPR026823">
    <property type="entry name" value="cEGF"/>
</dbReference>
<evidence type="ECO:0000256" key="1">
    <source>
        <dbReference type="ARBA" id="ARBA00022536"/>
    </source>
</evidence>
<dbReference type="CDD" id="cd00054">
    <property type="entry name" value="EGF_CA"/>
    <property type="match status" value="1"/>
</dbReference>
<keyword evidence="1" id="KW-0245">EGF-like domain</keyword>
<dbReference type="FunFam" id="2.10.25.10:FF:000240">
    <property type="entry name" value="Vitamin K-dependent protein S"/>
    <property type="match status" value="1"/>
</dbReference>
<dbReference type="PROSITE" id="PS01186">
    <property type="entry name" value="EGF_2"/>
    <property type="match status" value="2"/>
</dbReference>
<evidence type="ECO:0000256" key="4">
    <source>
        <dbReference type="ARBA" id="ARBA00023157"/>
    </source>
</evidence>
<dbReference type="GO" id="GO:0005509">
    <property type="term" value="F:calcium ion binding"/>
    <property type="evidence" value="ECO:0007669"/>
    <property type="project" value="InterPro"/>
</dbReference>